<sequence length="273" mass="30656">GLRKNVDDKIIGPTKNLASLSFYHDNLPTNCVANWVCPGGTGTGFPKFAYKDGPEYGYKNLAIFFIGCSFNCLFCQNWHYRNQINRPSSISVNKLLRAIDNRTSCICYFGGDPAPQLPFSIEFSKRAIETRKDKILRICWETNGSMHPKLLEKLMEVALSIGGCVKFDLKAFDEKLNFALCGITNKRTFENFALASKYIRKREDPPILIASTLLVPGYIDSKEVFDIAKFIAGLDRSIPYSLLGFAPNFYMSDLPCTSRKHAQDCKRAAEEAG</sequence>
<dbReference type="SFLD" id="SFLDS00029">
    <property type="entry name" value="Radical_SAM"/>
    <property type="match status" value="1"/>
</dbReference>
<dbReference type="PIRSF" id="PIRSF004869">
    <property type="entry name" value="PflX_prd"/>
    <property type="match status" value="1"/>
</dbReference>
<evidence type="ECO:0000313" key="8">
    <source>
        <dbReference type="EMBL" id="GAH70519.1"/>
    </source>
</evidence>
<evidence type="ECO:0000256" key="1">
    <source>
        <dbReference type="ARBA" id="ARBA00001966"/>
    </source>
</evidence>
<dbReference type="GO" id="GO:0046872">
    <property type="term" value="F:metal ion binding"/>
    <property type="evidence" value="ECO:0007669"/>
    <property type="project" value="UniProtKB-KW"/>
</dbReference>
<name>X1IWQ8_9ZZZZ</name>
<evidence type="ECO:0000259" key="7">
    <source>
        <dbReference type="PROSITE" id="PS51918"/>
    </source>
</evidence>
<keyword evidence="2" id="KW-0004">4Fe-4S</keyword>
<dbReference type="InterPro" id="IPR058240">
    <property type="entry name" value="rSAM_sf"/>
</dbReference>
<feature type="domain" description="Radical SAM core" evidence="7">
    <location>
        <begin position="51"/>
        <end position="273"/>
    </location>
</feature>
<evidence type="ECO:0000256" key="4">
    <source>
        <dbReference type="ARBA" id="ARBA00022723"/>
    </source>
</evidence>
<dbReference type="GO" id="GO:0003824">
    <property type="term" value="F:catalytic activity"/>
    <property type="evidence" value="ECO:0007669"/>
    <property type="project" value="InterPro"/>
</dbReference>
<dbReference type="SUPFAM" id="SSF102114">
    <property type="entry name" value="Radical SAM enzymes"/>
    <property type="match status" value="1"/>
</dbReference>
<dbReference type="PANTHER" id="PTHR30352">
    <property type="entry name" value="PYRUVATE FORMATE-LYASE-ACTIVATING ENZYME"/>
    <property type="match status" value="1"/>
</dbReference>
<dbReference type="InterPro" id="IPR007197">
    <property type="entry name" value="rSAM"/>
</dbReference>
<keyword evidence="4" id="KW-0479">Metal-binding</keyword>
<comment type="caution">
    <text evidence="8">The sequence shown here is derived from an EMBL/GenBank/DDBJ whole genome shotgun (WGS) entry which is preliminary data.</text>
</comment>
<dbReference type="Pfam" id="PF04055">
    <property type="entry name" value="Radical_SAM"/>
    <property type="match status" value="1"/>
</dbReference>
<feature type="non-terminal residue" evidence="8">
    <location>
        <position position="1"/>
    </location>
</feature>
<dbReference type="CDD" id="cd01335">
    <property type="entry name" value="Radical_SAM"/>
    <property type="match status" value="1"/>
</dbReference>
<dbReference type="InterPro" id="IPR034457">
    <property type="entry name" value="Organic_radical-activating"/>
</dbReference>
<dbReference type="GO" id="GO:0051539">
    <property type="term" value="F:4 iron, 4 sulfur cluster binding"/>
    <property type="evidence" value="ECO:0007669"/>
    <property type="project" value="UniProtKB-KW"/>
</dbReference>
<dbReference type="PROSITE" id="PS51918">
    <property type="entry name" value="RADICAL_SAM"/>
    <property type="match status" value="1"/>
</dbReference>
<organism evidence="8">
    <name type="scientific">marine sediment metagenome</name>
    <dbReference type="NCBI Taxonomy" id="412755"/>
    <lineage>
        <taxon>unclassified sequences</taxon>
        <taxon>metagenomes</taxon>
        <taxon>ecological metagenomes</taxon>
    </lineage>
</organism>
<evidence type="ECO:0000256" key="2">
    <source>
        <dbReference type="ARBA" id="ARBA00022485"/>
    </source>
</evidence>
<dbReference type="EMBL" id="BARU01025787">
    <property type="protein sequence ID" value="GAH70519.1"/>
    <property type="molecule type" value="Genomic_DNA"/>
</dbReference>
<dbReference type="AlphaFoldDB" id="X1IWQ8"/>
<accession>X1IWQ8</accession>
<keyword evidence="6" id="KW-0411">Iron-sulfur</keyword>
<keyword evidence="3" id="KW-0949">S-adenosyl-L-methionine</keyword>
<evidence type="ECO:0000256" key="6">
    <source>
        <dbReference type="ARBA" id="ARBA00023014"/>
    </source>
</evidence>
<dbReference type="InterPro" id="IPR016431">
    <property type="entry name" value="Pyrv-formate_lyase-activ_prd"/>
</dbReference>
<dbReference type="PANTHER" id="PTHR30352:SF22">
    <property type="entry name" value="PYRUVATE FORMATE-LYASE ACTIVATING ENZYME HOMOLOG"/>
    <property type="match status" value="1"/>
</dbReference>
<evidence type="ECO:0000256" key="3">
    <source>
        <dbReference type="ARBA" id="ARBA00022691"/>
    </source>
</evidence>
<evidence type="ECO:0000256" key="5">
    <source>
        <dbReference type="ARBA" id="ARBA00023004"/>
    </source>
</evidence>
<protein>
    <recommendedName>
        <fullName evidence="7">Radical SAM core domain-containing protein</fullName>
    </recommendedName>
</protein>
<reference evidence="8" key="1">
    <citation type="journal article" date="2014" name="Front. Microbiol.">
        <title>High frequency of phylogenetically diverse reductive dehalogenase-homologous genes in deep subseafloor sedimentary metagenomes.</title>
        <authorList>
            <person name="Kawai M."/>
            <person name="Futagami T."/>
            <person name="Toyoda A."/>
            <person name="Takaki Y."/>
            <person name="Nishi S."/>
            <person name="Hori S."/>
            <person name="Arai W."/>
            <person name="Tsubouchi T."/>
            <person name="Morono Y."/>
            <person name="Uchiyama I."/>
            <person name="Ito T."/>
            <person name="Fujiyama A."/>
            <person name="Inagaki F."/>
            <person name="Takami H."/>
        </authorList>
    </citation>
    <scope>NUCLEOTIDE SEQUENCE</scope>
    <source>
        <strain evidence="8">Expedition CK06-06</strain>
    </source>
</reference>
<proteinExistence type="predicted"/>
<keyword evidence="5" id="KW-0408">Iron</keyword>
<feature type="non-terminal residue" evidence="8">
    <location>
        <position position="273"/>
    </location>
</feature>
<comment type="cofactor">
    <cofactor evidence="1">
        <name>[4Fe-4S] cluster</name>
        <dbReference type="ChEBI" id="CHEBI:49883"/>
    </cofactor>
</comment>
<dbReference type="InterPro" id="IPR013785">
    <property type="entry name" value="Aldolase_TIM"/>
</dbReference>
<dbReference type="Gene3D" id="3.20.20.70">
    <property type="entry name" value="Aldolase class I"/>
    <property type="match status" value="1"/>
</dbReference>
<gene>
    <name evidence="8" type="ORF">S03H2_41502</name>
</gene>